<evidence type="ECO:0000259" key="1">
    <source>
        <dbReference type="Pfam" id="PF05678"/>
    </source>
</evidence>
<accession>A0AAV0ZD45</accession>
<keyword evidence="3" id="KW-1185">Reference proteome</keyword>
<dbReference type="PANTHER" id="PTHR34777:SF1">
    <property type="entry name" value="VQ MOTIF-CONTAINING PROTEIN 10"/>
    <property type="match status" value="1"/>
</dbReference>
<dbReference type="PANTHER" id="PTHR34777">
    <property type="entry name" value="VQ MOTIF-CONTAINING PROTEIN 10"/>
    <property type="match status" value="1"/>
</dbReference>
<organism evidence="2 3">
    <name type="scientific">Vicia faba</name>
    <name type="common">Broad bean</name>
    <name type="synonym">Faba vulgaris</name>
    <dbReference type="NCBI Taxonomy" id="3906"/>
    <lineage>
        <taxon>Eukaryota</taxon>
        <taxon>Viridiplantae</taxon>
        <taxon>Streptophyta</taxon>
        <taxon>Embryophyta</taxon>
        <taxon>Tracheophyta</taxon>
        <taxon>Spermatophyta</taxon>
        <taxon>Magnoliopsida</taxon>
        <taxon>eudicotyledons</taxon>
        <taxon>Gunneridae</taxon>
        <taxon>Pentapetalae</taxon>
        <taxon>rosids</taxon>
        <taxon>fabids</taxon>
        <taxon>Fabales</taxon>
        <taxon>Fabaceae</taxon>
        <taxon>Papilionoideae</taxon>
        <taxon>50 kb inversion clade</taxon>
        <taxon>NPAAA clade</taxon>
        <taxon>Hologalegina</taxon>
        <taxon>IRL clade</taxon>
        <taxon>Fabeae</taxon>
        <taxon>Vicia</taxon>
    </lineage>
</organism>
<name>A0AAV0ZD45_VICFA</name>
<dbReference type="Proteomes" id="UP001157006">
    <property type="component" value="Chromosome 1S"/>
</dbReference>
<dbReference type="Pfam" id="PF05678">
    <property type="entry name" value="VQ"/>
    <property type="match status" value="1"/>
</dbReference>
<dbReference type="InterPro" id="IPR008889">
    <property type="entry name" value="VQ"/>
</dbReference>
<proteinExistence type="predicted"/>
<evidence type="ECO:0000313" key="3">
    <source>
        <dbReference type="Proteomes" id="UP001157006"/>
    </source>
</evidence>
<dbReference type="EMBL" id="OX451735">
    <property type="protein sequence ID" value="CAI8593807.1"/>
    <property type="molecule type" value="Genomic_DNA"/>
</dbReference>
<protein>
    <recommendedName>
        <fullName evidence="1">VQ domain-containing protein</fullName>
    </recommendedName>
</protein>
<feature type="domain" description="VQ" evidence="1">
    <location>
        <begin position="17"/>
        <end position="43"/>
    </location>
</feature>
<sequence length="105" mass="11669">MASGGCSNKKKAVKIVIVTTEYVETDAMSFKSVVQKLTGKRSSDDRVVVDEVIEAPKAKREKHNPCENGSGSSFYISDSLMNECDMLFREKIATNDNFFDSQTFS</sequence>
<dbReference type="InterPro" id="IPR039608">
    <property type="entry name" value="VQ_1/10"/>
</dbReference>
<gene>
    <name evidence="2" type="ORF">VFH_I109920</name>
</gene>
<evidence type="ECO:0000313" key="2">
    <source>
        <dbReference type="EMBL" id="CAI8593807.1"/>
    </source>
</evidence>
<reference evidence="2 3" key="1">
    <citation type="submission" date="2023-01" db="EMBL/GenBank/DDBJ databases">
        <authorList>
            <person name="Kreplak J."/>
        </authorList>
    </citation>
    <scope>NUCLEOTIDE SEQUENCE [LARGE SCALE GENOMIC DNA]</scope>
</reference>
<dbReference type="AlphaFoldDB" id="A0AAV0ZD45"/>